<evidence type="ECO:0000256" key="1">
    <source>
        <dbReference type="ARBA" id="ARBA00004196"/>
    </source>
</evidence>
<evidence type="ECO:0000256" key="4">
    <source>
        <dbReference type="ARBA" id="ARBA00022729"/>
    </source>
</evidence>
<dbReference type="InterPro" id="IPR051313">
    <property type="entry name" value="Bact_iron-sidero_bind"/>
</dbReference>
<protein>
    <submittedName>
        <fullName evidence="7">Ferrichrome ABC transporter substrate-binding protein</fullName>
    </submittedName>
</protein>
<evidence type="ECO:0000313" key="8">
    <source>
        <dbReference type="Proteomes" id="UP000475928"/>
    </source>
</evidence>
<evidence type="ECO:0000256" key="2">
    <source>
        <dbReference type="ARBA" id="ARBA00008814"/>
    </source>
</evidence>
<dbReference type="Pfam" id="PF01497">
    <property type="entry name" value="Peripla_BP_2"/>
    <property type="match status" value="1"/>
</dbReference>
<feature type="signal peptide" evidence="5">
    <location>
        <begin position="1"/>
        <end position="24"/>
    </location>
</feature>
<reference evidence="7 8" key="1">
    <citation type="submission" date="2020-02" db="EMBL/GenBank/DDBJ databases">
        <title>Draft genome sequence of Lactococcus sp. Hs20B0-1.</title>
        <authorList>
            <person name="Noda S."/>
            <person name="Yuki M."/>
            <person name="Ohkuma M."/>
        </authorList>
    </citation>
    <scope>NUCLEOTIDE SEQUENCE [LARGE SCALE GENOMIC DNA]</scope>
    <source>
        <strain evidence="7 8">Hs20B0-1</strain>
    </source>
</reference>
<dbReference type="AlphaFoldDB" id="A0A6A0B9Q8"/>
<dbReference type="GO" id="GO:0030288">
    <property type="term" value="C:outer membrane-bounded periplasmic space"/>
    <property type="evidence" value="ECO:0007669"/>
    <property type="project" value="TreeGrafter"/>
</dbReference>
<feature type="chain" id="PRO_5025343718" evidence="5">
    <location>
        <begin position="25"/>
        <end position="311"/>
    </location>
</feature>
<name>A0A6A0B9Q8_9LACT</name>
<dbReference type="EMBL" id="BLLH01000004">
    <property type="protein sequence ID" value="GFH40547.1"/>
    <property type="molecule type" value="Genomic_DNA"/>
</dbReference>
<feature type="domain" description="Fe/B12 periplasmic-binding" evidence="6">
    <location>
        <begin position="52"/>
        <end position="310"/>
    </location>
</feature>
<keyword evidence="3" id="KW-0813">Transport</keyword>
<organism evidence="7 8">
    <name type="scientific">Pseudolactococcus insecticola</name>
    <dbReference type="NCBI Taxonomy" id="2709158"/>
    <lineage>
        <taxon>Bacteria</taxon>
        <taxon>Bacillati</taxon>
        <taxon>Bacillota</taxon>
        <taxon>Bacilli</taxon>
        <taxon>Lactobacillales</taxon>
        <taxon>Streptococcaceae</taxon>
        <taxon>Pseudolactococcus</taxon>
    </lineage>
</organism>
<evidence type="ECO:0000259" key="6">
    <source>
        <dbReference type="PROSITE" id="PS50983"/>
    </source>
</evidence>
<dbReference type="PANTHER" id="PTHR30532:SF26">
    <property type="entry name" value="IRON(3+)-HYDROXAMATE-BINDING PROTEIN FHUD"/>
    <property type="match status" value="1"/>
</dbReference>
<dbReference type="SUPFAM" id="SSF53807">
    <property type="entry name" value="Helical backbone' metal receptor"/>
    <property type="match status" value="1"/>
</dbReference>
<dbReference type="Proteomes" id="UP000475928">
    <property type="component" value="Unassembled WGS sequence"/>
</dbReference>
<dbReference type="PROSITE" id="PS50983">
    <property type="entry name" value="FE_B12_PBP"/>
    <property type="match status" value="1"/>
</dbReference>
<dbReference type="Gene3D" id="3.40.50.1980">
    <property type="entry name" value="Nitrogenase molybdenum iron protein domain"/>
    <property type="match status" value="2"/>
</dbReference>
<gene>
    <name evidence="7" type="primary">fhuD</name>
    <name evidence="7" type="ORF">Hs20B_09450</name>
</gene>
<dbReference type="PROSITE" id="PS51257">
    <property type="entry name" value="PROKAR_LIPOPROTEIN"/>
    <property type="match status" value="1"/>
</dbReference>
<dbReference type="PANTHER" id="PTHR30532">
    <property type="entry name" value="IRON III DICITRATE-BINDING PERIPLASMIC PROTEIN"/>
    <property type="match status" value="1"/>
</dbReference>
<dbReference type="GO" id="GO:1901678">
    <property type="term" value="P:iron coordination entity transport"/>
    <property type="evidence" value="ECO:0007669"/>
    <property type="project" value="UniProtKB-ARBA"/>
</dbReference>
<comment type="caution">
    <text evidence="7">The sequence shown here is derived from an EMBL/GenBank/DDBJ whole genome shotgun (WGS) entry which is preliminary data.</text>
</comment>
<keyword evidence="4 5" id="KW-0732">Signal</keyword>
<keyword evidence="8" id="KW-1185">Reference proteome</keyword>
<evidence type="ECO:0000256" key="5">
    <source>
        <dbReference type="SAM" id="SignalP"/>
    </source>
</evidence>
<evidence type="ECO:0000256" key="3">
    <source>
        <dbReference type="ARBA" id="ARBA00022448"/>
    </source>
</evidence>
<proteinExistence type="inferred from homology"/>
<dbReference type="RefSeq" id="WP_172356179.1">
    <property type="nucleotide sequence ID" value="NZ_BLLH01000004.1"/>
</dbReference>
<evidence type="ECO:0000313" key="7">
    <source>
        <dbReference type="EMBL" id="GFH40547.1"/>
    </source>
</evidence>
<comment type="subcellular location">
    <subcellularLocation>
        <location evidence="1">Cell envelope</location>
    </subcellularLocation>
</comment>
<accession>A0A6A0B9Q8</accession>
<sequence>MKKLLSVVAVFAAAILLVACGSKSKDATSKATTHNFTDDRGKVVKVPNDLKKVVVQTFPDEAITLGMNVVGTDQWSFPDPYLSKKQKGDMVDLGAPMNAEKIAEVAPDLIVTIDKDKVADYEKIAPTVYIEYNKVKGMDAKLDYFAKLFNAKAAEKKFLKTFDAKAAAYKAQLAKSGIKTSDSTISIIELVGNKIYAYGNDWGRGGQALTRGLGFKQSSEMQAISDGDGWKELNVESLADLSADYIFVDYAAADKSQYEALTKNPVWSQIKAVKAKQVVTMDYNKVYYFGGPTASEKLMKVYADAIIKQTK</sequence>
<dbReference type="InterPro" id="IPR002491">
    <property type="entry name" value="ABC_transptr_periplasmic_BD"/>
</dbReference>
<comment type="similarity">
    <text evidence="2">Belongs to the bacterial solute-binding protein 8 family.</text>
</comment>